<reference evidence="2 3" key="1">
    <citation type="submission" date="2018-10" db="EMBL/GenBank/DDBJ databases">
        <title>Sinomicrobium pectinilyticum sp. nov., a pectinase-producing bacterium isolated from alkaline and saline soil, and emended description of the genus Sinomicrobium.</title>
        <authorList>
            <person name="Cheng B."/>
            <person name="Li C."/>
            <person name="Lai Q."/>
            <person name="Du M."/>
            <person name="Shao Z."/>
            <person name="Xu P."/>
            <person name="Yang C."/>
        </authorList>
    </citation>
    <scope>NUCLEOTIDE SEQUENCE [LARGE SCALE GENOMIC DNA]</scope>
    <source>
        <strain evidence="2 3">5DNS001</strain>
    </source>
</reference>
<feature type="chain" id="PRO_5018019815" description="DUF1735 domain-containing protein" evidence="1">
    <location>
        <begin position="24"/>
        <end position="181"/>
    </location>
</feature>
<accession>A0A3N0ECS9</accession>
<dbReference type="Proteomes" id="UP000267469">
    <property type="component" value="Unassembled WGS sequence"/>
</dbReference>
<name>A0A3N0ECS9_SINP1</name>
<evidence type="ECO:0000256" key="1">
    <source>
        <dbReference type="SAM" id="SignalP"/>
    </source>
</evidence>
<comment type="caution">
    <text evidence="2">The sequence shown here is derived from an EMBL/GenBank/DDBJ whole genome shotgun (WGS) entry which is preliminary data.</text>
</comment>
<dbReference type="RefSeq" id="WP_123216311.1">
    <property type="nucleotide sequence ID" value="NZ_RJTM01000086.1"/>
</dbReference>
<gene>
    <name evidence="2" type="ORF">ED312_12260</name>
</gene>
<sequence>MRFRTLYIALLLLSVCCITVSCLKDVDFDQVNEFEMNPVVESSLVHSELPVPVVDSIPFSLVLSDTTRIELFSDSFSVDNLEKAELYFETLSTVSQSLSVDIQLLDDYYIVLDELSMSLPPSNGEEESSVAELIYTEENIDKLTNVTQIIFYITIPYLENRNEEAYVKLKSKGTFYLHIEG</sequence>
<dbReference type="EMBL" id="RJTM01000086">
    <property type="protein sequence ID" value="RNL85633.1"/>
    <property type="molecule type" value="Genomic_DNA"/>
</dbReference>
<keyword evidence="1" id="KW-0732">Signal</keyword>
<keyword evidence="3" id="KW-1185">Reference proteome</keyword>
<dbReference type="PROSITE" id="PS51257">
    <property type="entry name" value="PROKAR_LIPOPROTEIN"/>
    <property type="match status" value="1"/>
</dbReference>
<dbReference type="OrthoDB" id="1448832at2"/>
<evidence type="ECO:0000313" key="3">
    <source>
        <dbReference type="Proteomes" id="UP000267469"/>
    </source>
</evidence>
<organism evidence="2 3">
    <name type="scientific">Sinomicrobium pectinilyticum</name>
    <dbReference type="NCBI Taxonomy" id="1084421"/>
    <lineage>
        <taxon>Bacteria</taxon>
        <taxon>Pseudomonadati</taxon>
        <taxon>Bacteroidota</taxon>
        <taxon>Flavobacteriia</taxon>
        <taxon>Flavobacteriales</taxon>
        <taxon>Flavobacteriaceae</taxon>
        <taxon>Sinomicrobium</taxon>
    </lineage>
</organism>
<dbReference type="AlphaFoldDB" id="A0A3N0ECS9"/>
<feature type="signal peptide" evidence="1">
    <location>
        <begin position="1"/>
        <end position="23"/>
    </location>
</feature>
<evidence type="ECO:0000313" key="2">
    <source>
        <dbReference type="EMBL" id="RNL85633.1"/>
    </source>
</evidence>
<protein>
    <recommendedName>
        <fullName evidence="4">DUF1735 domain-containing protein</fullName>
    </recommendedName>
</protein>
<proteinExistence type="predicted"/>
<evidence type="ECO:0008006" key="4">
    <source>
        <dbReference type="Google" id="ProtNLM"/>
    </source>
</evidence>